<keyword evidence="3" id="KW-0520">NAD</keyword>
<dbReference type="PROSITE" id="PS00687">
    <property type="entry name" value="ALDEHYDE_DEHYDR_GLU"/>
    <property type="match status" value="1"/>
</dbReference>
<dbReference type="OrthoDB" id="310895at2759"/>
<dbReference type="AlphaFoldDB" id="A0A0P1KQU6"/>
<protein>
    <submittedName>
        <fullName evidence="7">LAQU0S04e07624g1_1</fullName>
    </submittedName>
</protein>
<dbReference type="PROSITE" id="PS00070">
    <property type="entry name" value="ALDEHYDE_DEHYDR_CYS"/>
    <property type="match status" value="1"/>
</dbReference>
<reference evidence="8" key="1">
    <citation type="submission" date="2015-10" db="EMBL/GenBank/DDBJ databases">
        <authorList>
            <person name="Devillers H."/>
        </authorList>
    </citation>
    <scope>NUCLEOTIDE SEQUENCE [LARGE SCALE GENOMIC DNA]</scope>
</reference>
<dbReference type="GO" id="GO:0004029">
    <property type="term" value="F:aldehyde dehydrogenase (NAD+) activity"/>
    <property type="evidence" value="ECO:0007669"/>
    <property type="project" value="TreeGrafter"/>
</dbReference>
<evidence type="ECO:0000256" key="3">
    <source>
        <dbReference type="ARBA" id="ARBA00023027"/>
    </source>
</evidence>
<dbReference type="EMBL" id="LN890563">
    <property type="protein sequence ID" value="CUS22074.1"/>
    <property type="molecule type" value="Genomic_DNA"/>
</dbReference>
<dbReference type="InterPro" id="IPR016161">
    <property type="entry name" value="Ald_DH/histidinol_DH"/>
</dbReference>
<dbReference type="FunFam" id="3.40.309.10:FF:000012">
    <property type="entry name" value="Betaine aldehyde dehydrogenase"/>
    <property type="match status" value="1"/>
</dbReference>
<evidence type="ECO:0000313" key="7">
    <source>
        <dbReference type="EMBL" id="CUS22074.1"/>
    </source>
</evidence>
<proteinExistence type="inferred from homology"/>
<evidence type="ECO:0000256" key="2">
    <source>
        <dbReference type="ARBA" id="ARBA00023002"/>
    </source>
</evidence>
<evidence type="ECO:0000256" key="1">
    <source>
        <dbReference type="ARBA" id="ARBA00009986"/>
    </source>
</evidence>
<gene>
    <name evidence="7" type="ORF">LAQU0_S04e07624g</name>
</gene>
<evidence type="ECO:0000259" key="6">
    <source>
        <dbReference type="Pfam" id="PF00171"/>
    </source>
</evidence>
<dbReference type="InterPro" id="IPR015590">
    <property type="entry name" value="Aldehyde_DH_dom"/>
</dbReference>
<dbReference type="InterPro" id="IPR016162">
    <property type="entry name" value="Ald_DH_N"/>
</dbReference>
<dbReference type="Proteomes" id="UP000236544">
    <property type="component" value="Unassembled WGS sequence"/>
</dbReference>
<dbReference type="GO" id="GO:0006598">
    <property type="term" value="P:polyamine catabolic process"/>
    <property type="evidence" value="ECO:0007669"/>
    <property type="project" value="TreeGrafter"/>
</dbReference>
<feature type="active site" evidence="4">
    <location>
        <position position="267"/>
    </location>
</feature>
<dbReference type="FunFam" id="3.40.605.10:FF:000001">
    <property type="entry name" value="Aldehyde dehydrogenase 1"/>
    <property type="match status" value="1"/>
</dbReference>
<dbReference type="PANTHER" id="PTHR43720">
    <property type="entry name" value="2-AMINOMUCONIC SEMIALDEHYDE DEHYDROGENASE"/>
    <property type="match status" value="1"/>
</dbReference>
<dbReference type="Pfam" id="PF00171">
    <property type="entry name" value="Aldedh"/>
    <property type="match status" value="1"/>
</dbReference>
<dbReference type="InterPro" id="IPR016160">
    <property type="entry name" value="Ald_DH_CS_CYS"/>
</dbReference>
<dbReference type="SUPFAM" id="SSF53720">
    <property type="entry name" value="ALDH-like"/>
    <property type="match status" value="1"/>
</dbReference>
<dbReference type="InterPro" id="IPR016163">
    <property type="entry name" value="Ald_DH_C"/>
</dbReference>
<comment type="similarity">
    <text evidence="1 5">Belongs to the aldehyde dehydrogenase family.</text>
</comment>
<dbReference type="InterPro" id="IPR029510">
    <property type="entry name" value="Ald_DH_CS_GLU"/>
</dbReference>
<dbReference type="GO" id="GO:0046394">
    <property type="term" value="P:carboxylic acid biosynthetic process"/>
    <property type="evidence" value="ECO:0007669"/>
    <property type="project" value="UniProtKB-ARBA"/>
</dbReference>
<evidence type="ECO:0000313" key="8">
    <source>
        <dbReference type="Proteomes" id="UP000236544"/>
    </source>
</evidence>
<feature type="domain" description="Aldehyde dehydrogenase" evidence="6">
    <location>
        <begin position="28"/>
        <end position="495"/>
    </location>
</feature>
<dbReference type="PANTHER" id="PTHR43720:SF2">
    <property type="entry name" value="2-AMINOMUCONIC SEMIALDEHYDE DEHYDROGENASE"/>
    <property type="match status" value="1"/>
</dbReference>
<dbReference type="Gene3D" id="3.40.605.10">
    <property type="entry name" value="Aldehyde Dehydrogenase, Chain A, domain 1"/>
    <property type="match status" value="1"/>
</dbReference>
<keyword evidence="8" id="KW-1185">Reference proteome</keyword>
<sequence>MSLFTEISIPQLNISYKQPLGLFINNNFVESSENEQIETVNPATGEAITKFHAASEADIDKAVAAAREAYESTWSKTSPEERGVLLGKLGQLIEQEKELLAAIETVDSGKPYYTNALGDLEQILQLTRYYAGAADKFTQGKMLPVSSDKYAYTVKAPYGVVAQVVPWNYPLAMASWKMQGCLAAGNTIVIKPAENTSLSLLYFAQLIQKAGFPPGVVNVVPGYGNVAGTRLASHPDVDKIAFTGSTAVGQKVMAAAAMSNLKAVTLECGGKSPALVFEDANLDEAVKWTAAGIYYNSGQNCTANSRIYVQDSVYEKFLAKFTSHVQETWKFGKTLDLFDQECTVGPVVSKTQYERVQGYIEHGKSTEKLSLKQMGQLSDSKGYFIKPTIFIDVPQDSKLNQEEIFGPVAVIAKFTDYEEGIALANDTSYGLASAVFTEDIRKANHFARDIKAGTVWINSSNDEEVSVPFGGFKMSGIGRELGESGMDAYLQTKAVHVNISKL</sequence>
<name>A0A0P1KQU6_9SACH</name>
<organism evidence="7 8">
    <name type="scientific">Lachancea quebecensis</name>
    <dbReference type="NCBI Taxonomy" id="1654605"/>
    <lineage>
        <taxon>Eukaryota</taxon>
        <taxon>Fungi</taxon>
        <taxon>Dikarya</taxon>
        <taxon>Ascomycota</taxon>
        <taxon>Saccharomycotina</taxon>
        <taxon>Saccharomycetes</taxon>
        <taxon>Saccharomycetales</taxon>
        <taxon>Saccharomycetaceae</taxon>
        <taxon>Lachancea</taxon>
    </lineage>
</organism>
<accession>A0A0P1KQU6</accession>
<evidence type="ECO:0000256" key="5">
    <source>
        <dbReference type="RuleBase" id="RU003345"/>
    </source>
</evidence>
<dbReference type="FunFam" id="3.40.605.10:FF:000026">
    <property type="entry name" value="Aldehyde dehydrogenase, putative"/>
    <property type="match status" value="1"/>
</dbReference>
<keyword evidence="2 5" id="KW-0560">Oxidoreductase</keyword>
<evidence type="ECO:0000256" key="4">
    <source>
        <dbReference type="PROSITE-ProRule" id="PRU10007"/>
    </source>
</evidence>
<dbReference type="Gene3D" id="3.40.309.10">
    <property type="entry name" value="Aldehyde Dehydrogenase, Chain A, domain 2"/>
    <property type="match status" value="1"/>
</dbReference>